<dbReference type="SMART" id="SM00490">
    <property type="entry name" value="HELICc"/>
    <property type="match status" value="1"/>
</dbReference>
<dbReference type="Gene3D" id="2.40.50.140">
    <property type="entry name" value="Nucleic acid-binding proteins"/>
    <property type="match status" value="1"/>
</dbReference>
<evidence type="ECO:0000256" key="5">
    <source>
        <dbReference type="ARBA" id="ARBA00022840"/>
    </source>
</evidence>
<evidence type="ECO:0000256" key="7">
    <source>
        <dbReference type="ARBA" id="ARBA00023204"/>
    </source>
</evidence>
<dbReference type="Proteomes" id="UP000006851">
    <property type="component" value="Chromosome"/>
</dbReference>
<keyword evidence="7" id="KW-0234">DNA repair</keyword>
<protein>
    <submittedName>
        <fullName evidence="11">ATP-dependent DNA helicase RecG</fullName>
        <ecNumber evidence="11">3.6.1.-</ecNumber>
    </submittedName>
</protein>
<dbReference type="GO" id="GO:0006281">
    <property type="term" value="P:DNA repair"/>
    <property type="evidence" value="ECO:0007669"/>
    <property type="project" value="UniProtKB-KW"/>
</dbReference>
<evidence type="ECO:0000259" key="9">
    <source>
        <dbReference type="PROSITE" id="PS51192"/>
    </source>
</evidence>
<keyword evidence="5" id="KW-0067">ATP-binding</keyword>
<dbReference type="eggNOG" id="COG1200">
    <property type="taxonomic scope" value="Bacteria"/>
</dbReference>
<dbReference type="GO" id="GO:0005524">
    <property type="term" value="F:ATP binding"/>
    <property type="evidence" value="ECO:0007669"/>
    <property type="project" value="UniProtKB-KW"/>
</dbReference>
<feature type="domain" description="Helicase C-terminal" evidence="10">
    <location>
        <begin position="504"/>
        <end position="654"/>
    </location>
</feature>
<evidence type="ECO:0000256" key="4">
    <source>
        <dbReference type="ARBA" id="ARBA00022806"/>
    </source>
</evidence>
<dbReference type="InterPro" id="IPR012340">
    <property type="entry name" value="NA-bd_OB-fold"/>
</dbReference>
<keyword evidence="1" id="KW-0547">Nucleotide-binding</keyword>
<evidence type="ECO:0000256" key="2">
    <source>
        <dbReference type="ARBA" id="ARBA00022763"/>
    </source>
</evidence>
<dbReference type="SMART" id="SM00487">
    <property type="entry name" value="DEXDc"/>
    <property type="match status" value="1"/>
</dbReference>
<evidence type="ECO:0000256" key="3">
    <source>
        <dbReference type="ARBA" id="ARBA00022801"/>
    </source>
</evidence>
<dbReference type="Pfam" id="PF00271">
    <property type="entry name" value="Helicase_C"/>
    <property type="match status" value="1"/>
</dbReference>
<dbReference type="PANTHER" id="PTHR47964">
    <property type="entry name" value="ATP-DEPENDENT DNA HELICASE HOMOLOG RECG, CHLOROPLASTIC"/>
    <property type="match status" value="1"/>
</dbReference>
<dbReference type="OrthoDB" id="9804325at2"/>
<keyword evidence="3 11" id="KW-0378">Hydrolase</keyword>
<evidence type="ECO:0000259" key="10">
    <source>
        <dbReference type="PROSITE" id="PS51194"/>
    </source>
</evidence>
<dbReference type="InterPro" id="IPR011545">
    <property type="entry name" value="DEAD/DEAH_box_helicase_dom"/>
</dbReference>
<feature type="domain" description="Helicase ATP-binding" evidence="9">
    <location>
        <begin position="291"/>
        <end position="452"/>
    </location>
</feature>
<keyword evidence="2" id="KW-0227">DNA damage</keyword>
<dbReference type="InterPro" id="IPR014001">
    <property type="entry name" value="Helicase_ATP-bd"/>
</dbReference>
<dbReference type="GO" id="GO:0016787">
    <property type="term" value="F:hydrolase activity"/>
    <property type="evidence" value="ECO:0007669"/>
    <property type="project" value="UniProtKB-KW"/>
</dbReference>
<evidence type="ECO:0000256" key="8">
    <source>
        <dbReference type="SAM" id="MobiDB-lite"/>
    </source>
</evidence>
<dbReference type="KEGG" id="cgo:Corgl_1060"/>
<dbReference type="RefSeq" id="WP_013708911.1">
    <property type="nucleotide sequence ID" value="NC_015389.1"/>
</dbReference>
<organism evidence="11 12">
    <name type="scientific">Coriobacterium glomerans (strain ATCC 49209 / DSM 20642 / JCM 10262 / PW2)</name>
    <dbReference type="NCBI Taxonomy" id="700015"/>
    <lineage>
        <taxon>Bacteria</taxon>
        <taxon>Bacillati</taxon>
        <taxon>Actinomycetota</taxon>
        <taxon>Coriobacteriia</taxon>
        <taxon>Coriobacteriales</taxon>
        <taxon>Coriobacteriaceae</taxon>
        <taxon>Coriobacterium</taxon>
    </lineage>
</organism>
<sequence>MSEATCDFLVPPSSARIAHSSTWREDISRLLYVSGAREQALRRLGIERVGDLLSRIPYRYLDFSHAHDIESAPIGEVSTIVARVDRVVERRPRPRLSVTEISLVDATGVLQVAFFKQPWIARQIAIGDRLAVLGKIEFAYGFKQMTSPHYERLDPAATTGSILPVHKVSEGLSTAWMRRIISVALGRLGSFADAIPADLRARHGLMSAARAMRAIHFPVSFVERDAARRRLAYDEILILQLALRLRNDANLLGVRPSAHLVASHVRALRESLPFQLTDEQQRASDEILRDMADPDRIMNRLLLGDVGTGKTAVACIGLACVADTETQACVMAPTGVLAEQHAARCGSILDKAGVTWALLTGSTTPAERADIVSRLADGKLCVLFGTHAVLGEDVCFRHLSLVVIDEQHRFGVNQRNMLRAKGIGADLLVMTATPIPRTMALSVFGDLDTSVIRHRPIAGAGVATRVLSESSRDIAIGALRDAIARGEQAYVICPLVEPTDQGDDLEEVFEDEDARDSGSSQAAPLRNVEQEAERLRQVLGTARIARLHGRMPPREKDRVITAFRSGEIDVLVSTTVVEVGVDVGGATVMVIENGERFGLATLHQLRGRVGRGSTPGTCFILTRAAGKLNVQARVRLRALERTSDGFALAEMDLRLRHEGEILGLRQHGGVSLRYVDFDADTDLIEWAHDDAIELLGSSGGLRSARTVPLRLEVIDRYGDVFKEVSGG</sequence>
<dbReference type="InterPro" id="IPR033454">
    <property type="entry name" value="RecG_wedge"/>
</dbReference>
<evidence type="ECO:0000256" key="1">
    <source>
        <dbReference type="ARBA" id="ARBA00022741"/>
    </source>
</evidence>
<dbReference type="Pfam" id="PF17191">
    <property type="entry name" value="RecG_wedge"/>
    <property type="match status" value="1"/>
</dbReference>
<dbReference type="GO" id="GO:0003677">
    <property type="term" value="F:DNA binding"/>
    <property type="evidence" value="ECO:0007669"/>
    <property type="project" value="UniProtKB-KW"/>
</dbReference>
<dbReference type="SUPFAM" id="SSF52540">
    <property type="entry name" value="P-loop containing nucleoside triphosphate hydrolases"/>
    <property type="match status" value="2"/>
</dbReference>
<evidence type="ECO:0000313" key="12">
    <source>
        <dbReference type="Proteomes" id="UP000006851"/>
    </source>
</evidence>
<name>F2N9R5_CORGP</name>
<dbReference type="EC" id="3.6.1.-" evidence="11"/>
<keyword evidence="12" id="KW-1185">Reference proteome</keyword>
<keyword evidence="4 11" id="KW-0347">Helicase</keyword>
<reference evidence="12" key="1">
    <citation type="journal article" date="2013" name="Stand. Genomic Sci.">
        <title>Complete genome sequence of Coriobacterium glomerans type strain (PW2(T)) from the midgut of Pyrrhocoris apterus L. (red soldier bug).</title>
        <authorList>
            <person name="Stackebrandt E."/>
            <person name="Zeytun A."/>
            <person name="Lapidus A."/>
            <person name="Nolan M."/>
            <person name="Lucas S."/>
            <person name="Hammon N."/>
            <person name="Deshpande S."/>
            <person name="Cheng J.F."/>
            <person name="Tapia R."/>
            <person name="Goodwin L.A."/>
            <person name="Pitluck S."/>
            <person name="Liolios K."/>
            <person name="Pagani I."/>
            <person name="Ivanova N."/>
            <person name="Mavromatis K."/>
            <person name="Mikhailova N."/>
            <person name="Huntemann M."/>
            <person name="Pati A."/>
            <person name="Chen A."/>
            <person name="Palaniappan K."/>
            <person name="Chang Y.J."/>
            <person name="Land M."/>
            <person name="Hauser L."/>
            <person name="Rohde M."/>
            <person name="Pukall R."/>
            <person name="Goker M."/>
            <person name="Detter J.C."/>
            <person name="Woyke T."/>
            <person name="Bristow J."/>
            <person name="Eisen J.A."/>
            <person name="Markowitz V."/>
            <person name="Hugenholtz P."/>
            <person name="Kyrpides N.C."/>
            <person name="Klenk H.P."/>
        </authorList>
    </citation>
    <scope>NUCLEOTIDE SEQUENCE</scope>
    <source>
        <strain evidence="12">ATCC 49209 / DSM 20642 / JCM 10262 / PW2</strain>
    </source>
</reference>
<evidence type="ECO:0000256" key="6">
    <source>
        <dbReference type="ARBA" id="ARBA00023125"/>
    </source>
</evidence>
<dbReference type="Pfam" id="PF00270">
    <property type="entry name" value="DEAD"/>
    <property type="match status" value="1"/>
</dbReference>
<feature type="region of interest" description="Disordered" evidence="8">
    <location>
        <begin position="510"/>
        <end position="529"/>
    </location>
</feature>
<dbReference type="PROSITE" id="PS51194">
    <property type="entry name" value="HELICASE_CTER"/>
    <property type="match status" value="1"/>
</dbReference>
<dbReference type="InterPro" id="IPR027417">
    <property type="entry name" value="P-loop_NTPase"/>
</dbReference>
<accession>F2N9R5</accession>
<dbReference type="AlphaFoldDB" id="F2N9R5"/>
<keyword evidence="6" id="KW-0238">DNA-binding</keyword>
<dbReference type="InterPro" id="IPR001650">
    <property type="entry name" value="Helicase_C-like"/>
</dbReference>
<dbReference type="PROSITE" id="PS51192">
    <property type="entry name" value="HELICASE_ATP_BIND_1"/>
    <property type="match status" value="1"/>
</dbReference>
<dbReference type="InterPro" id="IPR047112">
    <property type="entry name" value="RecG/Mfd"/>
</dbReference>
<dbReference type="STRING" id="700015.Corgl_1060"/>
<dbReference type="GO" id="GO:0003678">
    <property type="term" value="F:DNA helicase activity"/>
    <property type="evidence" value="ECO:0007669"/>
    <property type="project" value="TreeGrafter"/>
</dbReference>
<dbReference type="HOGENOM" id="CLU_005122_7_1_11"/>
<dbReference type="Gene3D" id="3.40.50.300">
    <property type="entry name" value="P-loop containing nucleotide triphosphate hydrolases"/>
    <property type="match status" value="2"/>
</dbReference>
<dbReference type="CDD" id="cd04488">
    <property type="entry name" value="RecG_wedge_OBF"/>
    <property type="match status" value="1"/>
</dbReference>
<evidence type="ECO:0000313" key="11">
    <source>
        <dbReference type="EMBL" id="AEB07168.1"/>
    </source>
</evidence>
<proteinExistence type="predicted"/>
<dbReference type="EMBL" id="CP002628">
    <property type="protein sequence ID" value="AEB07168.1"/>
    <property type="molecule type" value="Genomic_DNA"/>
</dbReference>
<gene>
    <name evidence="11" type="ordered locus">Corgl_1060</name>
</gene>
<dbReference type="PANTHER" id="PTHR47964:SF1">
    <property type="entry name" value="ATP-DEPENDENT DNA HELICASE HOMOLOG RECG, CHLOROPLASTIC"/>
    <property type="match status" value="1"/>
</dbReference>
<dbReference type="SUPFAM" id="SSF50249">
    <property type="entry name" value="Nucleic acid-binding proteins"/>
    <property type="match status" value="1"/>
</dbReference>